<sequence length="240" mass="27075">MRRAERLFQIVQIIGANPWTTAQTLAQRLEVSERTIYRDIDHLCGSGVPVYAQAGKGYALLEGYQLPPLMFSAEEWQALLTGLAMAQGWAGQRQAGVLQAVQEKLAMAVPARLRAQTATVTAPALPERRMLGALLDPLQRAIADQVKVQIHYRDALDAQSVRTLWPLGLYFWGHCWTLVGWCELRRAFRHFRVDRIVILQTLGSHYPVMPGQTLADYEALEIEQCEKREADERPLSLVRG</sequence>
<dbReference type="PROSITE" id="PS51000">
    <property type="entry name" value="HTH_DEOR_2"/>
    <property type="match status" value="1"/>
</dbReference>
<dbReference type="RefSeq" id="WP_102790656.1">
    <property type="nucleotide sequence ID" value="NZ_CAXGPP010000003.1"/>
</dbReference>
<dbReference type="SUPFAM" id="SSF46785">
    <property type="entry name" value="Winged helix' DNA-binding domain"/>
    <property type="match status" value="1"/>
</dbReference>
<name>A0A418XZR9_9GAMM</name>
<evidence type="ECO:0000313" key="5">
    <source>
        <dbReference type="Proteomes" id="UP000283734"/>
    </source>
</evidence>
<dbReference type="Proteomes" id="UP000283734">
    <property type="component" value="Unassembled WGS sequence"/>
</dbReference>
<evidence type="ECO:0000256" key="1">
    <source>
        <dbReference type="ARBA" id="ARBA00023015"/>
    </source>
</evidence>
<dbReference type="EMBL" id="QYYA01000002">
    <property type="protein sequence ID" value="RJG18518.1"/>
    <property type="molecule type" value="Genomic_DNA"/>
</dbReference>
<dbReference type="InterPro" id="IPR013196">
    <property type="entry name" value="HTH_11"/>
</dbReference>
<keyword evidence="5" id="KW-1185">Reference proteome</keyword>
<dbReference type="AlphaFoldDB" id="A0A418XZR9"/>
<dbReference type="InterPro" id="IPR036390">
    <property type="entry name" value="WH_DNA-bd_sf"/>
</dbReference>
<protein>
    <submittedName>
        <fullName evidence="4">YafY family transcriptional regulator</fullName>
    </submittedName>
</protein>
<dbReference type="InterPro" id="IPR051534">
    <property type="entry name" value="CBASS_pafABC_assoc_protein"/>
</dbReference>
<comment type="caution">
    <text evidence="4">The sequence shown here is derived from an EMBL/GenBank/DDBJ whole genome shotgun (WGS) entry which is preliminary data.</text>
</comment>
<evidence type="ECO:0000256" key="2">
    <source>
        <dbReference type="ARBA" id="ARBA00023163"/>
    </source>
</evidence>
<dbReference type="Pfam" id="PF08279">
    <property type="entry name" value="HTH_11"/>
    <property type="match status" value="1"/>
</dbReference>
<dbReference type="InterPro" id="IPR036388">
    <property type="entry name" value="WH-like_DNA-bd_sf"/>
</dbReference>
<dbReference type="InterPro" id="IPR001034">
    <property type="entry name" value="DeoR_HTH"/>
</dbReference>
<proteinExistence type="predicted"/>
<dbReference type="OrthoDB" id="9807255at2"/>
<keyword evidence="2" id="KW-0804">Transcription</keyword>
<reference evidence="4 5" key="1">
    <citation type="submission" date="2018-09" db="EMBL/GenBank/DDBJ databases">
        <title>Alcanivorax profundi sp. nov., isolated from 1000 m-depth seawater of the Mariana Trench.</title>
        <authorList>
            <person name="Liu J."/>
        </authorList>
    </citation>
    <scope>NUCLEOTIDE SEQUENCE [LARGE SCALE GENOMIC DNA]</scope>
    <source>
        <strain evidence="4 5">MTEO17</strain>
    </source>
</reference>
<dbReference type="InterPro" id="IPR026881">
    <property type="entry name" value="WYL_dom"/>
</dbReference>
<dbReference type="PANTHER" id="PTHR34580">
    <property type="match status" value="1"/>
</dbReference>
<evidence type="ECO:0000259" key="3">
    <source>
        <dbReference type="PROSITE" id="PS51000"/>
    </source>
</evidence>
<dbReference type="Pfam" id="PF13280">
    <property type="entry name" value="WYL"/>
    <property type="match status" value="1"/>
</dbReference>
<dbReference type="Gene3D" id="1.10.10.10">
    <property type="entry name" value="Winged helix-like DNA-binding domain superfamily/Winged helix DNA-binding domain"/>
    <property type="match status" value="1"/>
</dbReference>
<gene>
    <name evidence="4" type="ORF">D4A39_08605</name>
</gene>
<keyword evidence="1" id="KW-0805">Transcription regulation</keyword>
<evidence type="ECO:0000313" key="4">
    <source>
        <dbReference type="EMBL" id="RJG18518.1"/>
    </source>
</evidence>
<dbReference type="PANTHER" id="PTHR34580:SF3">
    <property type="entry name" value="PROTEIN PAFB"/>
    <property type="match status" value="1"/>
</dbReference>
<dbReference type="PROSITE" id="PS52050">
    <property type="entry name" value="WYL"/>
    <property type="match status" value="1"/>
</dbReference>
<dbReference type="GO" id="GO:0003700">
    <property type="term" value="F:DNA-binding transcription factor activity"/>
    <property type="evidence" value="ECO:0007669"/>
    <property type="project" value="InterPro"/>
</dbReference>
<feature type="domain" description="HTH deoR-type" evidence="3">
    <location>
        <begin position="3"/>
        <end position="58"/>
    </location>
</feature>
<organism evidence="4 5">
    <name type="scientific">Alcanivorax profundi</name>
    <dbReference type="NCBI Taxonomy" id="2338368"/>
    <lineage>
        <taxon>Bacteria</taxon>
        <taxon>Pseudomonadati</taxon>
        <taxon>Pseudomonadota</taxon>
        <taxon>Gammaproteobacteria</taxon>
        <taxon>Oceanospirillales</taxon>
        <taxon>Alcanivoracaceae</taxon>
        <taxon>Alcanivorax</taxon>
    </lineage>
</organism>
<accession>A0A418XZR9</accession>